<accession>A0A0M0JHE3</accession>
<keyword evidence="2" id="KW-0560">Oxidoreductase</keyword>
<evidence type="ECO:0000313" key="4">
    <source>
        <dbReference type="Proteomes" id="UP000037460"/>
    </source>
</evidence>
<dbReference type="EMBL" id="JWZX01002946">
    <property type="protein sequence ID" value="KOO25663.1"/>
    <property type="molecule type" value="Genomic_DNA"/>
</dbReference>
<dbReference type="Pfam" id="PF13561">
    <property type="entry name" value="adh_short_C2"/>
    <property type="match status" value="1"/>
</dbReference>
<dbReference type="InterPro" id="IPR051122">
    <property type="entry name" value="SDR_DHRS6-like"/>
</dbReference>
<sequence>MALDTIASGLNGQVPADCKGFAYCVGDIALKPFKRAVPADFLNCFSLHVVGAIEVLKVVEPALKKNGGSVVLFSSVAVQQGFTNHAVVSSAKGAIEGLTRALAAELAPSKVRVNAIAPSISQSAMAAPILSKEEVAAKLAKEHPLGRVGEAEDSAALAYFLLSNDASWVTGQIIGVDGGRSAVA</sequence>
<dbReference type="SUPFAM" id="SSF51735">
    <property type="entry name" value="NAD(P)-binding Rossmann-fold domains"/>
    <property type="match status" value="1"/>
</dbReference>
<dbReference type="InterPro" id="IPR002347">
    <property type="entry name" value="SDR_fam"/>
</dbReference>
<evidence type="ECO:0000313" key="3">
    <source>
        <dbReference type="EMBL" id="KOO25663.1"/>
    </source>
</evidence>
<keyword evidence="4" id="KW-1185">Reference proteome</keyword>
<evidence type="ECO:0000256" key="1">
    <source>
        <dbReference type="ARBA" id="ARBA00006484"/>
    </source>
</evidence>
<evidence type="ECO:0000256" key="2">
    <source>
        <dbReference type="ARBA" id="ARBA00023002"/>
    </source>
</evidence>
<dbReference type="AlphaFoldDB" id="A0A0M0JHE3"/>
<organism evidence="3 4">
    <name type="scientific">Chrysochromulina tobinii</name>
    <dbReference type="NCBI Taxonomy" id="1460289"/>
    <lineage>
        <taxon>Eukaryota</taxon>
        <taxon>Haptista</taxon>
        <taxon>Haptophyta</taxon>
        <taxon>Prymnesiophyceae</taxon>
        <taxon>Prymnesiales</taxon>
        <taxon>Chrysochromulinaceae</taxon>
        <taxon>Chrysochromulina</taxon>
    </lineage>
</organism>
<dbReference type="Proteomes" id="UP000037460">
    <property type="component" value="Unassembled WGS sequence"/>
</dbReference>
<dbReference type="InterPro" id="IPR036291">
    <property type="entry name" value="NAD(P)-bd_dom_sf"/>
</dbReference>
<gene>
    <name evidence="3" type="ORF">Ctob_008892</name>
</gene>
<dbReference type="Gene3D" id="3.40.50.720">
    <property type="entry name" value="NAD(P)-binding Rossmann-like Domain"/>
    <property type="match status" value="1"/>
</dbReference>
<dbReference type="CDD" id="cd05233">
    <property type="entry name" value="SDR_c"/>
    <property type="match status" value="1"/>
</dbReference>
<reference evidence="4" key="1">
    <citation type="journal article" date="2015" name="PLoS Genet.">
        <title>Genome Sequence and Transcriptome Analyses of Chrysochromulina tobin: Metabolic Tools for Enhanced Algal Fitness in the Prominent Order Prymnesiales (Haptophyceae).</title>
        <authorList>
            <person name="Hovde B.T."/>
            <person name="Deodato C.R."/>
            <person name="Hunsperger H.M."/>
            <person name="Ryken S.A."/>
            <person name="Yost W."/>
            <person name="Jha R.K."/>
            <person name="Patterson J."/>
            <person name="Monnat R.J. Jr."/>
            <person name="Barlow S.B."/>
            <person name="Starkenburg S.R."/>
            <person name="Cattolico R.A."/>
        </authorList>
    </citation>
    <scope>NUCLEOTIDE SEQUENCE</scope>
    <source>
        <strain evidence="4">CCMP291</strain>
    </source>
</reference>
<dbReference type="PANTHER" id="PTHR43477">
    <property type="entry name" value="DIHYDROANTICAPSIN 7-DEHYDROGENASE"/>
    <property type="match status" value="1"/>
</dbReference>
<dbReference type="GO" id="GO:0016491">
    <property type="term" value="F:oxidoreductase activity"/>
    <property type="evidence" value="ECO:0007669"/>
    <property type="project" value="UniProtKB-KW"/>
</dbReference>
<comment type="similarity">
    <text evidence="1">Belongs to the short-chain dehydrogenases/reductases (SDR) family.</text>
</comment>
<dbReference type="OrthoDB" id="1393670at2759"/>
<protein>
    <submittedName>
        <fullName evidence="3">Short chain dehydrogenase</fullName>
    </submittedName>
</protein>
<comment type="caution">
    <text evidence="3">The sequence shown here is derived from an EMBL/GenBank/DDBJ whole genome shotgun (WGS) entry which is preliminary data.</text>
</comment>
<dbReference type="PANTHER" id="PTHR43477:SF1">
    <property type="entry name" value="DIHYDROANTICAPSIN 7-DEHYDROGENASE"/>
    <property type="match status" value="1"/>
</dbReference>
<dbReference type="PRINTS" id="PR00081">
    <property type="entry name" value="GDHRDH"/>
</dbReference>
<proteinExistence type="inferred from homology"/>
<name>A0A0M0JHE3_9EUKA</name>